<proteinExistence type="predicted"/>
<organism evidence="1 2">
    <name type="scientific">Actimicrobium antarcticum</name>
    <dbReference type="NCBI Taxonomy" id="1051899"/>
    <lineage>
        <taxon>Bacteria</taxon>
        <taxon>Pseudomonadati</taxon>
        <taxon>Pseudomonadota</taxon>
        <taxon>Betaproteobacteria</taxon>
        <taxon>Burkholderiales</taxon>
        <taxon>Oxalobacteraceae</taxon>
        <taxon>Actimicrobium</taxon>
    </lineage>
</organism>
<evidence type="ECO:0008006" key="3">
    <source>
        <dbReference type="Google" id="ProtNLM"/>
    </source>
</evidence>
<name>A0ABP7SX55_9BURK</name>
<gene>
    <name evidence="1" type="ORF">GCM10022212_11890</name>
</gene>
<sequence>MELLPTTIVAGPSLLTRASALDQVVGKLRAGKVYRREDLAYVSNAVDRHLREMVSGGALKRLAQGLYYAPKKSVYGTLPPDDQELLATFLRDKDFLVFSLSSYNTLGLGTSQLYNKTLVYNHKRHGIFSFGNRQFDCRVKPRFPKTLTPEFLLVDMVNNLDELAEDRNLVLQMVVRKLPGFDQAKLKRAVSNYGSAATRKSFARWQDG</sequence>
<dbReference type="EMBL" id="BAAAZE010000006">
    <property type="protein sequence ID" value="GAA4017823.1"/>
    <property type="molecule type" value="Genomic_DNA"/>
</dbReference>
<protein>
    <recommendedName>
        <fullName evidence="3">Transcriptional regulator, AbiEi antitoxin, Type IV TA system</fullName>
    </recommendedName>
</protein>
<keyword evidence="2" id="KW-1185">Reference proteome</keyword>
<accession>A0ABP7SX55</accession>
<evidence type="ECO:0000313" key="2">
    <source>
        <dbReference type="Proteomes" id="UP001501353"/>
    </source>
</evidence>
<reference evidence="2" key="1">
    <citation type="journal article" date="2019" name="Int. J. Syst. Evol. Microbiol.">
        <title>The Global Catalogue of Microorganisms (GCM) 10K type strain sequencing project: providing services to taxonomists for standard genome sequencing and annotation.</title>
        <authorList>
            <consortium name="The Broad Institute Genomics Platform"/>
            <consortium name="The Broad Institute Genome Sequencing Center for Infectious Disease"/>
            <person name="Wu L."/>
            <person name="Ma J."/>
        </authorList>
    </citation>
    <scope>NUCLEOTIDE SEQUENCE [LARGE SCALE GENOMIC DNA]</scope>
    <source>
        <strain evidence="2">JCM 16673</strain>
    </source>
</reference>
<comment type="caution">
    <text evidence="1">The sequence shown here is derived from an EMBL/GenBank/DDBJ whole genome shotgun (WGS) entry which is preliminary data.</text>
</comment>
<dbReference type="Proteomes" id="UP001501353">
    <property type="component" value="Unassembled WGS sequence"/>
</dbReference>
<evidence type="ECO:0000313" key="1">
    <source>
        <dbReference type="EMBL" id="GAA4017823.1"/>
    </source>
</evidence>